<accession>A0ABQ8SAX0</accession>
<keyword evidence="3" id="KW-1185">Reference proteome</keyword>
<sequence length="263" mass="30328">MQLKLLQETYKLHKQQKNPRLAGRQAGRPADESSGRHVLEATADVGGASSLGDRTFSLHILYQLWYNAHSNLPATKENRRIALFKLSLRMGLKAVSDALEVIRIMNVFYEARGGSSEIATEIMNIERNLESVYWAIEESVHRVRSSISTALREAKWEMYEEVHCIPTGGSYRQADIVTIDRKRKRGLILHPIVRRGTRTTGDARYVDNSMSVPPLPVDLRELRHRIINAFAQIDRNVLHRVWDKLYYRIYVYRALIGAHIEYM</sequence>
<organism evidence="2 3">
    <name type="scientific">Periplaneta americana</name>
    <name type="common">American cockroach</name>
    <name type="synonym">Blatta americana</name>
    <dbReference type="NCBI Taxonomy" id="6978"/>
    <lineage>
        <taxon>Eukaryota</taxon>
        <taxon>Metazoa</taxon>
        <taxon>Ecdysozoa</taxon>
        <taxon>Arthropoda</taxon>
        <taxon>Hexapoda</taxon>
        <taxon>Insecta</taxon>
        <taxon>Pterygota</taxon>
        <taxon>Neoptera</taxon>
        <taxon>Polyneoptera</taxon>
        <taxon>Dictyoptera</taxon>
        <taxon>Blattodea</taxon>
        <taxon>Blattoidea</taxon>
        <taxon>Blattidae</taxon>
        <taxon>Blattinae</taxon>
        <taxon>Periplaneta</taxon>
    </lineage>
</organism>
<gene>
    <name evidence="2" type="ORF">ANN_19814</name>
</gene>
<dbReference type="Proteomes" id="UP001148838">
    <property type="component" value="Unassembled WGS sequence"/>
</dbReference>
<dbReference type="EMBL" id="JAJSOF020000031">
    <property type="protein sequence ID" value="KAJ4431217.1"/>
    <property type="molecule type" value="Genomic_DNA"/>
</dbReference>
<reference evidence="2 3" key="1">
    <citation type="journal article" date="2022" name="Allergy">
        <title>Genome assembly and annotation of Periplaneta americana reveal a comprehensive cockroach allergen profile.</title>
        <authorList>
            <person name="Wang L."/>
            <person name="Xiong Q."/>
            <person name="Saelim N."/>
            <person name="Wang L."/>
            <person name="Nong W."/>
            <person name="Wan A.T."/>
            <person name="Shi M."/>
            <person name="Liu X."/>
            <person name="Cao Q."/>
            <person name="Hui J.H.L."/>
            <person name="Sookrung N."/>
            <person name="Leung T.F."/>
            <person name="Tungtrongchitr A."/>
            <person name="Tsui S.K.W."/>
        </authorList>
    </citation>
    <scope>NUCLEOTIDE SEQUENCE [LARGE SCALE GENOMIC DNA]</scope>
    <source>
        <strain evidence="2">PWHHKU_190912</strain>
    </source>
</reference>
<name>A0ABQ8SAX0_PERAM</name>
<evidence type="ECO:0000256" key="1">
    <source>
        <dbReference type="SAM" id="MobiDB-lite"/>
    </source>
</evidence>
<evidence type="ECO:0000313" key="2">
    <source>
        <dbReference type="EMBL" id="KAJ4431217.1"/>
    </source>
</evidence>
<evidence type="ECO:0000313" key="3">
    <source>
        <dbReference type="Proteomes" id="UP001148838"/>
    </source>
</evidence>
<protein>
    <submittedName>
        <fullName evidence="2">Uncharacterized protein</fullName>
    </submittedName>
</protein>
<comment type="caution">
    <text evidence="2">The sequence shown here is derived from an EMBL/GenBank/DDBJ whole genome shotgun (WGS) entry which is preliminary data.</text>
</comment>
<feature type="region of interest" description="Disordered" evidence="1">
    <location>
        <begin position="14"/>
        <end position="36"/>
    </location>
</feature>
<proteinExistence type="predicted"/>